<evidence type="ECO:0000313" key="2">
    <source>
        <dbReference type="Proteomes" id="UP001239111"/>
    </source>
</evidence>
<protein>
    <submittedName>
        <fullName evidence="1">Uncharacterized protein</fullName>
    </submittedName>
</protein>
<organism evidence="1 2">
    <name type="scientific">Eretmocerus hayati</name>
    <dbReference type="NCBI Taxonomy" id="131215"/>
    <lineage>
        <taxon>Eukaryota</taxon>
        <taxon>Metazoa</taxon>
        <taxon>Ecdysozoa</taxon>
        <taxon>Arthropoda</taxon>
        <taxon>Hexapoda</taxon>
        <taxon>Insecta</taxon>
        <taxon>Pterygota</taxon>
        <taxon>Neoptera</taxon>
        <taxon>Endopterygota</taxon>
        <taxon>Hymenoptera</taxon>
        <taxon>Apocrita</taxon>
        <taxon>Proctotrupomorpha</taxon>
        <taxon>Chalcidoidea</taxon>
        <taxon>Aphelinidae</taxon>
        <taxon>Aphelininae</taxon>
        <taxon>Eretmocerus</taxon>
    </lineage>
</organism>
<keyword evidence="2" id="KW-1185">Reference proteome</keyword>
<sequence length="102" mass="11528">MFLVALHQSFARASWFRSQYSASPTAPQAHLERSHEVHDIESRMTLQEETPATVEEILDSILQGETVSEDEDNSEDELKLPSKNVSPPKHNEAIELISRLVT</sequence>
<comment type="caution">
    <text evidence="1">The sequence shown here is derived from an EMBL/GenBank/DDBJ whole genome shotgun (WGS) entry which is preliminary data.</text>
</comment>
<reference evidence="1" key="1">
    <citation type="submission" date="2023-04" db="EMBL/GenBank/DDBJ databases">
        <title>A chromosome-level genome assembly of the parasitoid wasp Eretmocerus hayati.</title>
        <authorList>
            <person name="Zhong Y."/>
            <person name="Liu S."/>
            <person name="Liu Y."/>
        </authorList>
    </citation>
    <scope>NUCLEOTIDE SEQUENCE</scope>
    <source>
        <strain evidence="1">ZJU_SS_LIU_2023</strain>
    </source>
</reference>
<accession>A0ACC2PDU9</accession>
<dbReference type="Proteomes" id="UP001239111">
    <property type="component" value="Chromosome 1"/>
</dbReference>
<gene>
    <name evidence="1" type="ORF">QAD02_017428</name>
</gene>
<name>A0ACC2PDU9_9HYME</name>
<dbReference type="EMBL" id="CM056741">
    <property type="protein sequence ID" value="KAJ8681636.1"/>
    <property type="molecule type" value="Genomic_DNA"/>
</dbReference>
<evidence type="ECO:0000313" key="1">
    <source>
        <dbReference type="EMBL" id="KAJ8681636.1"/>
    </source>
</evidence>
<proteinExistence type="predicted"/>